<sequence>MEERILSLEREVKLRNLKLSRIEEKLDELLSMLIEQKVAARQPDAERHSANEDTQVQEQVPQPSSKETNAIEETEKDKDDEQERHEEDEAVPEIPVLPVRTVNAFLTLDHNCARNEAFLQQMAEKLQQNVVASQKRDRNARRVMETLVTNDVLCQFSWSGRDAITDSSSPSLFPKYRFADLSGIIALLVKALSFGLNAEQTEQERFSILKNIRSVVKHSSQNKKRFCQTRNE</sequence>
<keyword evidence="3" id="KW-1185">Reference proteome</keyword>
<reference key="1">
    <citation type="journal article" date="2019" name="Genes (Basel)">
        <title>A High-Quality De novo Genome Assembly from a Single Mosquito Using PacBio Sequencing.</title>
        <authorList>
            <person name="Kingan S.B."/>
            <person name="Heaton H."/>
            <person name="Cudini J."/>
            <person name="Lambert C.C."/>
            <person name="Baybayan P."/>
            <person name="Galvin B.D."/>
            <person name="Durbin R."/>
            <person name="Korlach J."/>
            <person name="Lawniczak M.K.N."/>
        </authorList>
    </citation>
    <scope>NUCLEOTIDE SEQUENCE [LARGE SCALE GENOMIC DNA]</scope>
    <source>
        <strain>Mali-NIH</strain>
    </source>
</reference>
<dbReference type="VEuPathDB" id="VectorBase:ACON2_036103"/>
<dbReference type="GeneID" id="120958549"/>
<name>A0A6E8W9X5_ANOCL</name>
<feature type="region of interest" description="Disordered" evidence="1">
    <location>
        <begin position="39"/>
        <end position="91"/>
    </location>
</feature>
<proteinExistence type="predicted"/>
<dbReference type="EnsemblMetazoa" id="ACON029422-RA">
    <property type="protein sequence ID" value="ACON029422-PA"/>
    <property type="gene ID" value="ACON029422"/>
</dbReference>
<dbReference type="VEuPathDB" id="VectorBase:ACON029422"/>
<evidence type="ECO:0000313" key="3">
    <source>
        <dbReference type="Proteomes" id="UP001105220"/>
    </source>
</evidence>
<feature type="compositionally biased region" description="Basic and acidic residues" evidence="1">
    <location>
        <begin position="73"/>
        <end position="87"/>
    </location>
</feature>
<dbReference type="VEuPathDB" id="VectorBase:ACMO_014088"/>
<dbReference type="AlphaFoldDB" id="A0A6E8W9X5"/>
<dbReference type="RefSeq" id="XP_049464452.1">
    <property type="nucleotide sequence ID" value="XM_049608495.1"/>
</dbReference>
<dbReference type="Proteomes" id="UP001105220">
    <property type="component" value="Unplaced"/>
</dbReference>
<organism evidence="2 3">
    <name type="scientific">Anopheles coluzzii</name>
    <name type="common">African malaria mosquito</name>
    <dbReference type="NCBI Taxonomy" id="1518534"/>
    <lineage>
        <taxon>Eukaryota</taxon>
        <taxon>Metazoa</taxon>
        <taxon>Ecdysozoa</taxon>
        <taxon>Arthropoda</taxon>
        <taxon>Hexapoda</taxon>
        <taxon>Insecta</taxon>
        <taxon>Pterygota</taxon>
        <taxon>Neoptera</taxon>
        <taxon>Endopterygota</taxon>
        <taxon>Diptera</taxon>
        <taxon>Nematocera</taxon>
        <taxon>Culicoidea</taxon>
        <taxon>Culicidae</taxon>
        <taxon>Anophelinae</taxon>
        <taxon>Anopheles</taxon>
    </lineage>
</organism>
<reference evidence="2" key="2">
    <citation type="submission" date="2020-05" db="UniProtKB">
        <authorList>
            <consortium name="EnsemblMetazoa"/>
        </authorList>
    </citation>
    <scope>IDENTIFICATION</scope>
    <source>
        <strain evidence="2">Ngousso</strain>
    </source>
</reference>
<evidence type="ECO:0000313" key="2">
    <source>
        <dbReference type="EnsemblMetazoa" id="ACON029422-PA"/>
    </source>
</evidence>
<accession>A0A6E8W9X5</accession>
<feature type="compositionally biased region" description="Polar residues" evidence="1">
    <location>
        <begin position="52"/>
        <end position="68"/>
    </location>
</feature>
<evidence type="ECO:0000256" key="1">
    <source>
        <dbReference type="SAM" id="MobiDB-lite"/>
    </source>
</evidence>
<protein>
    <submittedName>
        <fullName evidence="2">DUF4806 domain-containing protein</fullName>
    </submittedName>
</protein>